<dbReference type="AlphaFoldDB" id="A0AA86N9Y1"/>
<feature type="transmembrane region" description="Helical" evidence="6">
    <location>
        <begin position="79"/>
        <end position="98"/>
    </location>
</feature>
<reference evidence="9 10" key="2">
    <citation type="submission" date="2024-07" db="EMBL/GenBank/DDBJ databases">
        <authorList>
            <person name="Akdeniz Z."/>
        </authorList>
    </citation>
    <scope>NUCLEOTIDE SEQUENCE [LARGE SCALE GENOMIC DNA]</scope>
</reference>
<keyword evidence="3 6" id="KW-0812">Transmembrane</keyword>
<feature type="transmembrane region" description="Helical" evidence="6">
    <location>
        <begin position="315"/>
        <end position="334"/>
    </location>
</feature>
<accession>A0AA86N9Y1</accession>
<dbReference type="InterPro" id="IPR036259">
    <property type="entry name" value="MFS_trans_sf"/>
</dbReference>
<dbReference type="InterPro" id="IPR020846">
    <property type="entry name" value="MFS_dom"/>
</dbReference>
<dbReference type="Proteomes" id="UP001642409">
    <property type="component" value="Unassembled WGS sequence"/>
</dbReference>
<evidence type="ECO:0000259" key="7">
    <source>
        <dbReference type="PROSITE" id="PS50850"/>
    </source>
</evidence>
<gene>
    <name evidence="8" type="ORF">HINF_LOCUS3193</name>
    <name evidence="9" type="ORF">HINF_LOCUS33865</name>
</gene>
<name>A0AA86N9Y1_9EUKA</name>
<keyword evidence="5 6" id="KW-0472">Membrane</keyword>
<dbReference type="Pfam" id="PF00083">
    <property type="entry name" value="Sugar_tr"/>
    <property type="match status" value="1"/>
</dbReference>
<evidence type="ECO:0000256" key="3">
    <source>
        <dbReference type="ARBA" id="ARBA00022692"/>
    </source>
</evidence>
<proteinExistence type="inferred from homology"/>
<dbReference type="GO" id="GO:0005351">
    <property type="term" value="F:carbohydrate:proton symporter activity"/>
    <property type="evidence" value="ECO:0007669"/>
    <property type="project" value="TreeGrafter"/>
</dbReference>
<feature type="transmembrane region" description="Helical" evidence="6">
    <location>
        <begin position="134"/>
        <end position="155"/>
    </location>
</feature>
<evidence type="ECO:0000313" key="9">
    <source>
        <dbReference type="EMBL" id="CAL6031152.1"/>
    </source>
</evidence>
<evidence type="ECO:0000256" key="1">
    <source>
        <dbReference type="ARBA" id="ARBA00004141"/>
    </source>
</evidence>
<evidence type="ECO:0000256" key="4">
    <source>
        <dbReference type="ARBA" id="ARBA00022989"/>
    </source>
</evidence>
<dbReference type="PANTHER" id="PTHR48022:SF2">
    <property type="entry name" value="PLASTIDIC GLUCOSE TRANSPORTER 4"/>
    <property type="match status" value="1"/>
</dbReference>
<feature type="transmembrane region" description="Helical" evidence="6">
    <location>
        <begin position="384"/>
        <end position="404"/>
    </location>
</feature>
<dbReference type="GO" id="GO:0016020">
    <property type="term" value="C:membrane"/>
    <property type="evidence" value="ECO:0007669"/>
    <property type="project" value="UniProtKB-SubCell"/>
</dbReference>
<evidence type="ECO:0000313" key="10">
    <source>
        <dbReference type="Proteomes" id="UP001642409"/>
    </source>
</evidence>
<dbReference type="Gene3D" id="1.20.1250.20">
    <property type="entry name" value="MFS general substrate transporter like domains"/>
    <property type="match status" value="2"/>
</dbReference>
<dbReference type="PROSITE" id="PS50850">
    <property type="entry name" value="MFS"/>
    <property type="match status" value="1"/>
</dbReference>
<feature type="transmembrane region" description="Helical" evidence="6">
    <location>
        <begin position="104"/>
        <end position="122"/>
    </location>
</feature>
<evidence type="ECO:0000313" key="8">
    <source>
        <dbReference type="EMBL" id="CAI9915548.1"/>
    </source>
</evidence>
<keyword evidence="4 6" id="KW-1133">Transmembrane helix</keyword>
<dbReference type="InterPro" id="IPR050360">
    <property type="entry name" value="MFS_Sugar_Transporters"/>
</dbReference>
<feature type="domain" description="Major facilitator superfamily (MFS) profile" evidence="7">
    <location>
        <begin position="5"/>
        <end position="408"/>
    </location>
</feature>
<sequence>MDKITKIISFLSSLLYGVVLTNLPVEIFDKIGEVTKFDVHNPTITSMVEFGFLAGALIGSMTIPLYVNKLGYVRSFRLLFFLEAIASGLTMIPLGWVYLSFTRILSGVFASSILMMAPQLVAEVLSAHQRGFTMMMFSIALNLGNELAYAIHLPIAMNYDFWQCTFALPIVLSLFGCVCSHLLLKKERLINKMTLNEPKRDQYQEKQPHERKLTKKQFARLLFVTFTLGATPTMTGVDAILTYASNIFTKTFQSKYSGIYGSLILGALNIFFGIVATPFAERNPRKRMLTIGVIGIVASLFGLGLVYMLELPEKTATVLILVFITLYLLFFNAGPQPIVFMFFGEMFPELYKVKLNSIGYASTFLSSVATVYAFAYFTGKLQPYIYFIYGALTLICGVAGTSLAPETFNKTLPEIEKIIRNWGQKPSQTQPKLLVEPAVRFDTNGDGMLTGDI</sequence>
<comment type="caution">
    <text evidence="8">The sequence shown here is derived from an EMBL/GenBank/DDBJ whole genome shotgun (WGS) entry which is preliminary data.</text>
</comment>
<dbReference type="InterPro" id="IPR005828">
    <property type="entry name" value="MFS_sugar_transport-like"/>
</dbReference>
<dbReference type="SUPFAM" id="SSF103473">
    <property type="entry name" value="MFS general substrate transporter"/>
    <property type="match status" value="1"/>
</dbReference>
<feature type="transmembrane region" description="Helical" evidence="6">
    <location>
        <begin position="161"/>
        <end position="184"/>
    </location>
</feature>
<comment type="similarity">
    <text evidence="2">Belongs to the major facilitator superfamily. Sugar transporter (TC 2.A.1.1) family.</text>
</comment>
<dbReference type="PANTHER" id="PTHR48022">
    <property type="entry name" value="PLASTIDIC GLUCOSE TRANSPORTER 4"/>
    <property type="match status" value="1"/>
</dbReference>
<keyword evidence="10" id="KW-1185">Reference proteome</keyword>
<dbReference type="EMBL" id="CAXDID020000119">
    <property type="protein sequence ID" value="CAL6031152.1"/>
    <property type="molecule type" value="Genomic_DNA"/>
</dbReference>
<feature type="transmembrane region" description="Helical" evidence="6">
    <location>
        <begin position="7"/>
        <end position="27"/>
    </location>
</feature>
<evidence type="ECO:0000256" key="2">
    <source>
        <dbReference type="ARBA" id="ARBA00010992"/>
    </source>
</evidence>
<organism evidence="8">
    <name type="scientific">Hexamita inflata</name>
    <dbReference type="NCBI Taxonomy" id="28002"/>
    <lineage>
        <taxon>Eukaryota</taxon>
        <taxon>Metamonada</taxon>
        <taxon>Diplomonadida</taxon>
        <taxon>Hexamitidae</taxon>
        <taxon>Hexamitinae</taxon>
        <taxon>Hexamita</taxon>
    </lineage>
</organism>
<feature type="transmembrane region" description="Helical" evidence="6">
    <location>
        <begin position="221"/>
        <end position="244"/>
    </location>
</feature>
<evidence type="ECO:0000256" key="5">
    <source>
        <dbReference type="ARBA" id="ARBA00023136"/>
    </source>
</evidence>
<reference evidence="8" key="1">
    <citation type="submission" date="2023-06" db="EMBL/GenBank/DDBJ databases">
        <authorList>
            <person name="Kurt Z."/>
        </authorList>
    </citation>
    <scope>NUCLEOTIDE SEQUENCE</scope>
</reference>
<feature type="transmembrane region" description="Helical" evidence="6">
    <location>
        <begin position="47"/>
        <end position="67"/>
    </location>
</feature>
<protein>
    <submittedName>
        <fullName evidence="8">Hexose transporter</fullName>
    </submittedName>
    <submittedName>
        <fullName evidence="9">Hexose_transporter</fullName>
    </submittedName>
</protein>
<dbReference type="EMBL" id="CATOUU010000075">
    <property type="protein sequence ID" value="CAI9915548.1"/>
    <property type="molecule type" value="Genomic_DNA"/>
</dbReference>
<feature type="transmembrane region" description="Helical" evidence="6">
    <location>
        <begin position="355"/>
        <end position="378"/>
    </location>
</feature>
<feature type="transmembrane region" description="Helical" evidence="6">
    <location>
        <begin position="288"/>
        <end position="309"/>
    </location>
</feature>
<evidence type="ECO:0000256" key="6">
    <source>
        <dbReference type="SAM" id="Phobius"/>
    </source>
</evidence>
<comment type="subcellular location">
    <subcellularLocation>
        <location evidence="1">Membrane</location>
        <topology evidence="1">Multi-pass membrane protein</topology>
    </subcellularLocation>
</comment>
<feature type="transmembrane region" description="Helical" evidence="6">
    <location>
        <begin position="256"/>
        <end position="276"/>
    </location>
</feature>